<evidence type="ECO:0000313" key="7">
    <source>
        <dbReference type="Proteomes" id="UP000294862"/>
    </source>
</evidence>
<protein>
    <recommendedName>
        <fullName evidence="4">Peptide methionine sulfoxide reductase MsrA</fullName>
        <shortName evidence="4">Protein-methionine-S-oxide reductase</shortName>
        <ecNumber evidence="4">1.8.4.11</ecNumber>
    </recommendedName>
    <alternativeName>
        <fullName evidence="4">Peptide-methionine (S)-S-oxide reductase</fullName>
        <shortName evidence="4">Peptide Met(O) reductase</shortName>
    </alternativeName>
</protein>
<evidence type="ECO:0000256" key="2">
    <source>
        <dbReference type="ARBA" id="ARBA00047806"/>
    </source>
</evidence>
<comment type="catalytic activity">
    <reaction evidence="2 4">
        <text>L-methionyl-[protein] + [thioredoxin]-disulfide + H2O = L-methionyl-(S)-S-oxide-[protein] + [thioredoxin]-dithiol</text>
        <dbReference type="Rhea" id="RHEA:14217"/>
        <dbReference type="Rhea" id="RHEA-COMP:10698"/>
        <dbReference type="Rhea" id="RHEA-COMP:10700"/>
        <dbReference type="Rhea" id="RHEA-COMP:12313"/>
        <dbReference type="Rhea" id="RHEA-COMP:12315"/>
        <dbReference type="ChEBI" id="CHEBI:15377"/>
        <dbReference type="ChEBI" id="CHEBI:16044"/>
        <dbReference type="ChEBI" id="CHEBI:29950"/>
        <dbReference type="ChEBI" id="CHEBI:44120"/>
        <dbReference type="ChEBI" id="CHEBI:50058"/>
        <dbReference type="EC" id="1.8.4.11"/>
    </reaction>
</comment>
<evidence type="ECO:0000256" key="3">
    <source>
        <dbReference type="ARBA" id="ARBA00048782"/>
    </source>
</evidence>
<dbReference type="PANTHER" id="PTHR43774:SF1">
    <property type="entry name" value="PEPTIDE METHIONINE SULFOXIDE REDUCTASE MSRA 2"/>
    <property type="match status" value="1"/>
</dbReference>
<feature type="domain" description="Peptide methionine sulphoxide reductase MsrA" evidence="5">
    <location>
        <begin position="37"/>
        <end position="188"/>
    </location>
</feature>
<dbReference type="EC" id="1.8.4.11" evidence="4"/>
<sequence>MNAVCDIPGAGLAVDRSLVPDAAFDPAPAPGVHEARAVLAGGCFWCVEAVFRELDGVLEVTSGYSGDDAASANYERVCSGATDHAEAVSIRFDPRRISYGRLLKVFFAVAHDPTQVDRQGNDRGRQYRSVVFHADDTQREVAAAYIRQLDAAKVFNAPIATQLVPLEAFHDAERYHQNYAALHPEQAYIAAVAAPKVAKLRKQFGDWLRADGPKDGGLA</sequence>
<gene>
    <name evidence="4" type="primary">msrA</name>
    <name evidence="6" type="ORF">EV148_101637</name>
</gene>
<organism evidence="6 7">
    <name type="scientific">Dokdonella fugitiva</name>
    <dbReference type="NCBI Taxonomy" id="328517"/>
    <lineage>
        <taxon>Bacteria</taxon>
        <taxon>Pseudomonadati</taxon>
        <taxon>Pseudomonadota</taxon>
        <taxon>Gammaproteobacteria</taxon>
        <taxon>Lysobacterales</taxon>
        <taxon>Rhodanobacteraceae</taxon>
        <taxon>Dokdonella</taxon>
    </lineage>
</organism>
<proteinExistence type="inferred from homology"/>
<dbReference type="InterPro" id="IPR036509">
    <property type="entry name" value="Met_Sox_Rdtase_MsrA_sf"/>
</dbReference>
<comment type="function">
    <text evidence="4">Has an important function as a repair enzyme for proteins that have been inactivated by oxidation. Catalyzes the reversible oxidation-reduction of methionine sulfoxide in proteins to methionine.</text>
</comment>
<dbReference type="PANTHER" id="PTHR43774">
    <property type="entry name" value="PEPTIDE METHIONINE SULFOXIDE REDUCTASE"/>
    <property type="match status" value="1"/>
</dbReference>
<dbReference type="Proteomes" id="UP000294862">
    <property type="component" value="Unassembled WGS sequence"/>
</dbReference>
<evidence type="ECO:0000313" key="6">
    <source>
        <dbReference type="EMBL" id="TCO43218.1"/>
    </source>
</evidence>
<dbReference type="HAMAP" id="MF_01401">
    <property type="entry name" value="MsrA"/>
    <property type="match status" value="1"/>
</dbReference>
<reference evidence="6 7" key="1">
    <citation type="journal article" date="2015" name="Stand. Genomic Sci.">
        <title>Genomic Encyclopedia of Bacterial and Archaeal Type Strains, Phase III: the genomes of soil and plant-associated and newly described type strains.</title>
        <authorList>
            <person name="Whitman W.B."/>
            <person name="Woyke T."/>
            <person name="Klenk H.P."/>
            <person name="Zhou Y."/>
            <person name="Lilburn T.G."/>
            <person name="Beck B.J."/>
            <person name="De Vos P."/>
            <person name="Vandamme P."/>
            <person name="Eisen J.A."/>
            <person name="Garrity G."/>
            <person name="Hugenholtz P."/>
            <person name="Kyrpides N.C."/>
        </authorList>
    </citation>
    <scope>NUCLEOTIDE SEQUENCE [LARGE SCALE GENOMIC DNA]</scope>
    <source>
        <strain evidence="6 7">A3</strain>
    </source>
</reference>
<dbReference type="EMBL" id="SLWQ01000001">
    <property type="protein sequence ID" value="TCO43218.1"/>
    <property type="molecule type" value="Genomic_DNA"/>
</dbReference>
<dbReference type="SUPFAM" id="SSF55068">
    <property type="entry name" value="Peptide methionine sulfoxide reductase"/>
    <property type="match status" value="1"/>
</dbReference>
<evidence type="ECO:0000256" key="4">
    <source>
        <dbReference type="HAMAP-Rule" id="MF_01401"/>
    </source>
</evidence>
<dbReference type="AlphaFoldDB" id="A0A4R2IHJ1"/>
<dbReference type="Pfam" id="PF01625">
    <property type="entry name" value="PMSR"/>
    <property type="match status" value="1"/>
</dbReference>
<dbReference type="OrthoDB" id="4174719at2"/>
<comment type="similarity">
    <text evidence="4">Belongs to the MsrA Met sulfoxide reductase family.</text>
</comment>
<keyword evidence="1 4" id="KW-0560">Oxidoreductase</keyword>
<name>A0A4R2IHJ1_9GAMM</name>
<comment type="caution">
    <text evidence="6">The sequence shown here is derived from an EMBL/GenBank/DDBJ whole genome shotgun (WGS) entry which is preliminary data.</text>
</comment>
<dbReference type="GO" id="GO:0008113">
    <property type="term" value="F:peptide-methionine (S)-S-oxide reductase activity"/>
    <property type="evidence" value="ECO:0007669"/>
    <property type="project" value="UniProtKB-UniRule"/>
</dbReference>
<dbReference type="InterPro" id="IPR002569">
    <property type="entry name" value="Met_Sox_Rdtase_MsrA_dom"/>
</dbReference>
<dbReference type="GO" id="GO:0033744">
    <property type="term" value="F:L-methionine:thioredoxin-disulfide S-oxidoreductase activity"/>
    <property type="evidence" value="ECO:0007669"/>
    <property type="project" value="RHEA"/>
</dbReference>
<evidence type="ECO:0000259" key="5">
    <source>
        <dbReference type="Pfam" id="PF01625"/>
    </source>
</evidence>
<keyword evidence="7" id="KW-1185">Reference proteome</keyword>
<evidence type="ECO:0000256" key="1">
    <source>
        <dbReference type="ARBA" id="ARBA00023002"/>
    </source>
</evidence>
<dbReference type="NCBIfam" id="TIGR00401">
    <property type="entry name" value="msrA"/>
    <property type="match status" value="1"/>
</dbReference>
<accession>A0A4R2IHJ1</accession>
<dbReference type="Gene3D" id="3.30.1060.10">
    <property type="entry name" value="Peptide methionine sulphoxide reductase MsrA"/>
    <property type="match status" value="1"/>
</dbReference>
<dbReference type="RefSeq" id="WP_131993321.1">
    <property type="nucleotide sequence ID" value="NZ_SLWQ01000001.1"/>
</dbReference>
<feature type="active site" evidence="4">
    <location>
        <position position="43"/>
    </location>
</feature>
<comment type="catalytic activity">
    <reaction evidence="3 4">
        <text>[thioredoxin]-disulfide + L-methionine + H2O = L-methionine (S)-S-oxide + [thioredoxin]-dithiol</text>
        <dbReference type="Rhea" id="RHEA:19993"/>
        <dbReference type="Rhea" id="RHEA-COMP:10698"/>
        <dbReference type="Rhea" id="RHEA-COMP:10700"/>
        <dbReference type="ChEBI" id="CHEBI:15377"/>
        <dbReference type="ChEBI" id="CHEBI:29950"/>
        <dbReference type="ChEBI" id="CHEBI:50058"/>
        <dbReference type="ChEBI" id="CHEBI:57844"/>
        <dbReference type="ChEBI" id="CHEBI:58772"/>
        <dbReference type="EC" id="1.8.4.11"/>
    </reaction>
</comment>